<dbReference type="RefSeq" id="XP_025556361.1">
    <property type="nucleotide sequence ID" value="XM_025690519.1"/>
</dbReference>
<dbReference type="VEuPathDB" id="FungiDB:BO97DRAFT_1992"/>
<keyword evidence="2" id="KW-0805">Transcription regulation</keyword>
<evidence type="ECO:0000313" key="9">
    <source>
        <dbReference type="EMBL" id="RAL17207.1"/>
    </source>
</evidence>
<dbReference type="STRING" id="1450537.A0A395IAK5"/>
<feature type="region of interest" description="Disordered" evidence="7">
    <location>
        <begin position="1"/>
        <end position="44"/>
    </location>
</feature>
<comment type="subcellular location">
    <subcellularLocation>
        <location evidence="1">Nucleus</location>
    </subcellularLocation>
</comment>
<dbReference type="InterPro" id="IPR036910">
    <property type="entry name" value="HMG_box_dom_sf"/>
</dbReference>
<dbReference type="Gene3D" id="1.10.30.10">
    <property type="entry name" value="High mobility group box domain"/>
    <property type="match status" value="1"/>
</dbReference>
<dbReference type="PROSITE" id="PS50118">
    <property type="entry name" value="HMG_BOX_2"/>
    <property type="match status" value="1"/>
</dbReference>
<dbReference type="GO" id="GO:0000981">
    <property type="term" value="F:DNA-binding transcription factor activity, RNA polymerase II-specific"/>
    <property type="evidence" value="ECO:0007669"/>
    <property type="project" value="TreeGrafter"/>
</dbReference>
<feature type="compositionally biased region" description="Low complexity" evidence="7">
    <location>
        <begin position="290"/>
        <end position="305"/>
    </location>
</feature>
<keyword evidence="10" id="KW-1185">Reference proteome</keyword>
<reference evidence="9 10" key="1">
    <citation type="submission" date="2018-02" db="EMBL/GenBank/DDBJ databases">
        <title>The genomes of Aspergillus section Nigri reveals drivers in fungal speciation.</title>
        <authorList>
            <consortium name="DOE Joint Genome Institute"/>
            <person name="Vesth T.C."/>
            <person name="Nybo J."/>
            <person name="Theobald S."/>
            <person name="Brandl J."/>
            <person name="Frisvad J.C."/>
            <person name="Nielsen K.F."/>
            <person name="Lyhne E.K."/>
            <person name="Kogle M.E."/>
            <person name="Kuo A."/>
            <person name="Riley R."/>
            <person name="Clum A."/>
            <person name="Nolan M."/>
            <person name="Lipzen A."/>
            <person name="Salamov A."/>
            <person name="Henrissat B."/>
            <person name="Wiebenga A."/>
            <person name="De vries R.P."/>
            <person name="Grigoriev I.V."/>
            <person name="Mortensen U.H."/>
            <person name="Andersen M.R."/>
            <person name="Baker S.E."/>
        </authorList>
    </citation>
    <scope>NUCLEOTIDE SEQUENCE [LARGE SCALE GENOMIC DNA]</scope>
    <source>
        <strain evidence="9 10">CBS 101889</strain>
    </source>
</reference>
<dbReference type="OrthoDB" id="2307332at2759"/>
<evidence type="ECO:0000256" key="7">
    <source>
        <dbReference type="SAM" id="MobiDB-lite"/>
    </source>
</evidence>
<dbReference type="SUPFAM" id="SSF47095">
    <property type="entry name" value="HMG-box"/>
    <property type="match status" value="1"/>
</dbReference>
<dbReference type="SMART" id="SM00398">
    <property type="entry name" value="HMG"/>
    <property type="match status" value="1"/>
</dbReference>
<feature type="region of interest" description="Disordered" evidence="7">
    <location>
        <begin position="378"/>
        <end position="406"/>
    </location>
</feature>
<keyword evidence="3 6" id="KW-0238">DNA-binding</keyword>
<evidence type="ECO:0000256" key="6">
    <source>
        <dbReference type="PROSITE-ProRule" id="PRU00267"/>
    </source>
</evidence>
<name>A0A395IAK5_ASPHC</name>
<dbReference type="Proteomes" id="UP000248961">
    <property type="component" value="Unassembled WGS sequence"/>
</dbReference>
<dbReference type="GO" id="GO:0000978">
    <property type="term" value="F:RNA polymerase II cis-regulatory region sequence-specific DNA binding"/>
    <property type="evidence" value="ECO:0007669"/>
    <property type="project" value="TreeGrafter"/>
</dbReference>
<feature type="domain" description="HMG box" evidence="8">
    <location>
        <begin position="190"/>
        <end position="258"/>
    </location>
</feature>
<evidence type="ECO:0000256" key="3">
    <source>
        <dbReference type="ARBA" id="ARBA00023125"/>
    </source>
</evidence>
<dbReference type="GeneID" id="37194808"/>
<feature type="region of interest" description="Disordered" evidence="7">
    <location>
        <begin position="85"/>
        <end position="157"/>
    </location>
</feature>
<feature type="compositionally biased region" description="Polar residues" evidence="7">
    <location>
        <begin position="17"/>
        <end position="39"/>
    </location>
</feature>
<dbReference type="InterPro" id="IPR009071">
    <property type="entry name" value="HMG_box_dom"/>
</dbReference>
<keyword evidence="4" id="KW-0804">Transcription</keyword>
<dbReference type="EMBL" id="KZ824267">
    <property type="protein sequence ID" value="RAL17207.1"/>
    <property type="molecule type" value="Genomic_DNA"/>
</dbReference>
<accession>A0A395IAK5</accession>
<feature type="compositionally biased region" description="Basic and acidic residues" evidence="7">
    <location>
        <begin position="141"/>
        <end position="157"/>
    </location>
</feature>
<dbReference type="PANTHER" id="PTHR45803:SF5">
    <property type="entry name" value="SOX100B"/>
    <property type="match status" value="1"/>
</dbReference>
<proteinExistence type="predicted"/>
<dbReference type="GO" id="GO:0005634">
    <property type="term" value="C:nucleus"/>
    <property type="evidence" value="ECO:0007669"/>
    <property type="project" value="UniProtKB-SubCell"/>
</dbReference>
<protein>
    <recommendedName>
        <fullName evidence="8">HMG box domain-containing protein</fullName>
    </recommendedName>
</protein>
<organism evidence="9 10">
    <name type="scientific">Aspergillus homomorphus (strain CBS 101889)</name>
    <dbReference type="NCBI Taxonomy" id="1450537"/>
    <lineage>
        <taxon>Eukaryota</taxon>
        <taxon>Fungi</taxon>
        <taxon>Dikarya</taxon>
        <taxon>Ascomycota</taxon>
        <taxon>Pezizomycotina</taxon>
        <taxon>Eurotiomycetes</taxon>
        <taxon>Eurotiomycetidae</taxon>
        <taxon>Eurotiales</taxon>
        <taxon>Aspergillaceae</taxon>
        <taxon>Aspergillus</taxon>
        <taxon>Aspergillus subgen. Circumdati</taxon>
    </lineage>
</organism>
<evidence type="ECO:0000256" key="1">
    <source>
        <dbReference type="ARBA" id="ARBA00004123"/>
    </source>
</evidence>
<dbReference type="AlphaFoldDB" id="A0A395IAK5"/>
<gene>
    <name evidence="9" type="ORF">BO97DRAFT_1992</name>
</gene>
<feature type="compositionally biased region" description="Basic residues" evidence="7">
    <location>
        <begin position="126"/>
        <end position="140"/>
    </location>
</feature>
<feature type="DNA-binding region" description="HMG box" evidence="6">
    <location>
        <begin position="190"/>
        <end position="258"/>
    </location>
</feature>
<sequence>MASAARVLRGQPPSPPESTDQNTVADANHNSYGTLSPNFGQHEHYSPAEFHANLMPGEVKYEPGSYEYISPAPSQFISGEYPRNLSLQHPIDTPPSTADDSHAPASLNPAPQWPSRQAPRQSTRPRVARPPRMRRKGRKMKDKDSRPHVDKPLSELTKHLTHIPIKDMDSWVHRSAEIRRQEVTKKNGKIARPMNSFMLYRSAFAERAKEWFAQNNHQVVSEAAGDSWKLEPAEVRLKYEHLATVEKNNHLKAHPGYKFSPAKDKKKRAGADDERPLADTPDSSPALFQGHGMSSSEVDSSGWGSRDSSPFDFAEHGLAADPYFVASPWHPPRGSMSGYIPSSDPSSYLMQSAQPGCMSNPDGLRFRRPSYPNIPYNTSTSLAGLPGASHHDLLQPASSTSTPGGGQLDPQLLTIQDELPSSNQLYGVHQPMWQDASTVNGYVSMTSPMPASSVSYSAAPAYPSEMQHLESRGTWDPTNDAKLEGSGGDINTWLDHNDISY</sequence>
<evidence type="ECO:0000256" key="2">
    <source>
        <dbReference type="ARBA" id="ARBA00023015"/>
    </source>
</evidence>
<keyword evidence="5 6" id="KW-0539">Nucleus</keyword>
<dbReference type="InterPro" id="IPR050917">
    <property type="entry name" value="SOX_TF"/>
</dbReference>
<dbReference type="Pfam" id="PF00505">
    <property type="entry name" value="HMG_box"/>
    <property type="match status" value="1"/>
</dbReference>
<evidence type="ECO:0000256" key="5">
    <source>
        <dbReference type="ARBA" id="ARBA00023242"/>
    </source>
</evidence>
<evidence type="ECO:0000313" key="10">
    <source>
        <dbReference type="Proteomes" id="UP000248961"/>
    </source>
</evidence>
<evidence type="ECO:0000256" key="4">
    <source>
        <dbReference type="ARBA" id="ARBA00023163"/>
    </source>
</evidence>
<evidence type="ECO:0000259" key="8">
    <source>
        <dbReference type="PROSITE" id="PS50118"/>
    </source>
</evidence>
<dbReference type="CDD" id="cd01389">
    <property type="entry name" value="HMG-box_ROX1-like"/>
    <property type="match status" value="1"/>
</dbReference>
<feature type="region of interest" description="Disordered" evidence="7">
    <location>
        <begin position="253"/>
        <end position="307"/>
    </location>
</feature>
<dbReference type="PANTHER" id="PTHR45803">
    <property type="entry name" value="SOX100B"/>
    <property type="match status" value="1"/>
</dbReference>